<proteinExistence type="predicted"/>
<keyword evidence="1" id="KW-0645">Protease</keyword>
<keyword evidence="1" id="KW-0121">Carboxypeptidase</keyword>
<reference evidence="1" key="1">
    <citation type="journal article" date="2021" name="Environ. Microbiol.">
        <title>Gene family expansions and transcriptome signatures uncover fungal adaptations to wood decay.</title>
        <authorList>
            <person name="Hage H."/>
            <person name="Miyauchi S."/>
            <person name="Viragh M."/>
            <person name="Drula E."/>
            <person name="Min B."/>
            <person name="Chaduli D."/>
            <person name="Navarro D."/>
            <person name="Favel A."/>
            <person name="Norest M."/>
            <person name="Lesage-Meessen L."/>
            <person name="Balint B."/>
            <person name="Merenyi Z."/>
            <person name="de Eugenio L."/>
            <person name="Morin E."/>
            <person name="Martinez A.T."/>
            <person name="Baldrian P."/>
            <person name="Stursova M."/>
            <person name="Martinez M.J."/>
            <person name="Novotny C."/>
            <person name="Magnuson J.K."/>
            <person name="Spatafora J.W."/>
            <person name="Maurice S."/>
            <person name="Pangilinan J."/>
            <person name="Andreopoulos W."/>
            <person name="LaButti K."/>
            <person name="Hundley H."/>
            <person name="Na H."/>
            <person name="Kuo A."/>
            <person name="Barry K."/>
            <person name="Lipzen A."/>
            <person name="Henrissat B."/>
            <person name="Riley R."/>
            <person name="Ahrendt S."/>
            <person name="Nagy L.G."/>
            <person name="Grigoriev I.V."/>
            <person name="Martin F."/>
            <person name="Rosso M.N."/>
        </authorList>
    </citation>
    <scope>NUCLEOTIDE SEQUENCE</scope>
    <source>
        <strain evidence="1">CBS 384.51</strain>
    </source>
</reference>
<evidence type="ECO:0000313" key="2">
    <source>
        <dbReference type="Proteomes" id="UP001055072"/>
    </source>
</evidence>
<sequence>MLSKAIVAIAAAQAVAAYVTAQTPLSPLGSLADTQLHTSGPCKQFNILVPKQTGIANALESLYNTPSFKTKTNDALSAIIRVPSVSSENFLPVGQDPHWETFSDLHTELRKLFPLVFKSLNVTTVNTYNLVFHWQGSDDSLKPVLLTAHQDVVPVEPSTVDQWTHPPFSGYNDGVLVLCIPTQNISSLSILAIGTWIWGRGSVDDKPDIISQLTAVDSLLKHGFKPKRSFVLAFGIDEESSGTYGARHIYKYLEGVFGQDSFAALIDEGSGFSEDSGIIFAGPAIDEKGYLDVRVEVRTPGGHSSVPPRHTAIGILAQAITAIEANPHPTDLLRDSTTFQYLQCAAEFSPSLNPLIRELTKRAEHDDNALKELAHALVTQPGEQGAFALALLGTTQAVDLISGGVKVNALPEKVEAVVNHRISEYSSVSDLQSRFTSIVLPVAERFNLTLDAFGRVVFEGAEGRGEIVLSDAWGTALEPAPKTPTNEKTDGDVRPYELLQGTIKAALKASPAYKDKKVVSSPALALGNTDTKSYWNLTRHIFRYGHLPDDAMYNGAHTVNEAIHVNALVEKVRFHSKLILNWSEADF</sequence>
<name>A0ACB8UCD0_9APHY</name>
<protein>
    <submittedName>
        <fullName evidence="1">Carboxypeptidase S</fullName>
    </submittedName>
</protein>
<keyword evidence="2" id="KW-1185">Reference proteome</keyword>
<keyword evidence="1" id="KW-0378">Hydrolase</keyword>
<dbReference type="Proteomes" id="UP001055072">
    <property type="component" value="Unassembled WGS sequence"/>
</dbReference>
<gene>
    <name evidence="1" type="ORF">BDY19DRAFT_642097</name>
</gene>
<comment type="caution">
    <text evidence="1">The sequence shown here is derived from an EMBL/GenBank/DDBJ whole genome shotgun (WGS) entry which is preliminary data.</text>
</comment>
<organism evidence="1 2">
    <name type="scientific">Irpex rosettiformis</name>
    <dbReference type="NCBI Taxonomy" id="378272"/>
    <lineage>
        <taxon>Eukaryota</taxon>
        <taxon>Fungi</taxon>
        <taxon>Dikarya</taxon>
        <taxon>Basidiomycota</taxon>
        <taxon>Agaricomycotina</taxon>
        <taxon>Agaricomycetes</taxon>
        <taxon>Polyporales</taxon>
        <taxon>Irpicaceae</taxon>
        <taxon>Irpex</taxon>
    </lineage>
</organism>
<evidence type="ECO:0000313" key="1">
    <source>
        <dbReference type="EMBL" id="KAI0091719.1"/>
    </source>
</evidence>
<dbReference type="EMBL" id="MU274905">
    <property type="protein sequence ID" value="KAI0091719.1"/>
    <property type="molecule type" value="Genomic_DNA"/>
</dbReference>
<accession>A0ACB8UCD0</accession>